<feature type="binding site" evidence="15">
    <location>
        <position position="81"/>
    </location>
    <ligand>
        <name>Mg(2+)</name>
        <dbReference type="ChEBI" id="CHEBI:18420"/>
    </ligand>
</feature>
<keyword evidence="8 15" id="KW-0411">Iron-sulfur</keyword>
<feature type="domain" description="Dihydroxy-acid/6-phosphogluconate dehydratase N-terminal" evidence="16">
    <location>
        <begin position="34"/>
        <end position="363"/>
    </location>
</feature>
<dbReference type="Proteomes" id="UP000586976">
    <property type="component" value="Unassembled WGS sequence"/>
</dbReference>
<comment type="pathway">
    <text evidence="12 15">Amino-acid biosynthesis; L-valine biosynthesis; L-valine from pyruvate: step 3/4.</text>
</comment>
<evidence type="ECO:0000256" key="6">
    <source>
        <dbReference type="ARBA" id="ARBA00022842"/>
    </source>
</evidence>
<feature type="binding site" description="via carbamate group" evidence="15">
    <location>
        <position position="124"/>
    </location>
    <ligand>
        <name>Mg(2+)</name>
        <dbReference type="ChEBI" id="CHEBI:18420"/>
    </ligand>
</feature>
<evidence type="ECO:0000313" key="19">
    <source>
        <dbReference type="Proteomes" id="UP000586976"/>
    </source>
</evidence>
<dbReference type="SUPFAM" id="SSF52016">
    <property type="entry name" value="LeuD/IlvD-like"/>
    <property type="match status" value="1"/>
</dbReference>
<evidence type="ECO:0000256" key="8">
    <source>
        <dbReference type="ARBA" id="ARBA00023014"/>
    </source>
</evidence>
<comment type="cofactor">
    <cofactor evidence="15">
        <name>[2Fe-2S] cluster</name>
        <dbReference type="ChEBI" id="CHEBI:190135"/>
    </cofactor>
    <text evidence="15">Binds 1 [2Fe-2S] cluster per subunit. This cluster acts as a Lewis acid cofactor.</text>
</comment>
<dbReference type="PROSITE" id="PS00887">
    <property type="entry name" value="ILVD_EDD_2"/>
    <property type="match status" value="1"/>
</dbReference>
<comment type="caution">
    <text evidence="15">Lacks conserved residue(s) required for the propagation of feature annotation.</text>
</comment>
<comment type="similarity">
    <text evidence="2 15">Belongs to the IlvD/Edd family.</text>
</comment>
<evidence type="ECO:0000256" key="5">
    <source>
        <dbReference type="ARBA" id="ARBA00022723"/>
    </source>
</evidence>
<dbReference type="InterPro" id="IPR037237">
    <property type="entry name" value="IlvD/EDD_N"/>
</dbReference>
<evidence type="ECO:0000256" key="12">
    <source>
        <dbReference type="ARBA" id="ARBA00029436"/>
    </source>
</evidence>
<dbReference type="PANTHER" id="PTHR43661:SF3">
    <property type="entry name" value="D-XYLONATE DEHYDRATASE YAGF-RELATED"/>
    <property type="match status" value="1"/>
</dbReference>
<evidence type="ECO:0000256" key="13">
    <source>
        <dbReference type="ARBA" id="ARBA00029437"/>
    </source>
</evidence>
<feature type="binding site" evidence="15">
    <location>
        <position position="123"/>
    </location>
    <ligand>
        <name>Mg(2+)</name>
        <dbReference type="ChEBI" id="CHEBI:18420"/>
    </ligand>
</feature>
<dbReference type="PROSITE" id="PS00886">
    <property type="entry name" value="ILVD_EDD_1"/>
    <property type="match status" value="1"/>
</dbReference>
<comment type="catalytic activity">
    <reaction evidence="15">
        <text>(2R,3R)-2,3-dihydroxy-3-methylpentanoate = (S)-3-methyl-2-oxopentanoate + H2O</text>
        <dbReference type="Rhea" id="RHEA:27694"/>
        <dbReference type="ChEBI" id="CHEBI:15377"/>
        <dbReference type="ChEBI" id="CHEBI:35146"/>
        <dbReference type="ChEBI" id="CHEBI:49258"/>
        <dbReference type="EC" id="4.2.1.9"/>
    </reaction>
</comment>
<dbReference type="AlphaFoldDB" id="A0A7W2HKI4"/>
<comment type="caution">
    <text evidence="18">The sequence shown here is derived from an EMBL/GenBank/DDBJ whole genome shotgun (WGS) entry which is preliminary data.</text>
</comment>
<feature type="domain" description="Dihydroxy-acid/6-phosphogluconate dehydratase C-terminal" evidence="17">
    <location>
        <begin position="425"/>
        <end position="620"/>
    </location>
</feature>
<dbReference type="Pfam" id="PF00920">
    <property type="entry name" value="ILVD_EDD_N"/>
    <property type="match status" value="1"/>
</dbReference>
<feature type="modified residue" description="N6-carboxylysine" evidence="15">
    <location>
        <position position="124"/>
    </location>
</feature>
<evidence type="ECO:0000256" key="3">
    <source>
        <dbReference type="ARBA" id="ARBA00022605"/>
    </source>
</evidence>
<gene>
    <name evidence="15 18" type="primary">ilvD</name>
    <name evidence="18" type="ORF">H1V43_38970</name>
</gene>
<dbReference type="GO" id="GO:0051537">
    <property type="term" value="F:2 iron, 2 sulfur cluster binding"/>
    <property type="evidence" value="ECO:0007669"/>
    <property type="project" value="UniProtKB-UniRule"/>
</dbReference>
<keyword evidence="6 15" id="KW-0460">Magnesium</keyword>
<dbReference type="InterPro" id="IPR056740">
    <property type="entry name" value="ILV_EDD_C"/>
</dbReference>
<dbReference type="PANTHER" id="PTHR43661">
    <property type="entry name" value="D-XYLONATE DEHYDRATASE"/>
    <property type="match status" value="1"/>
</dbReference>
<evidence type="ECO:0000256" key="11">
    <source>
        <dbReference type="ARBA" id="ARBA00029304"/>
    </source>
</evidence>
<evidence type="ECO:0000256" key="1">
    <source>
        <dbReference type="ARBA" id="ARBA00001946"/>
    </source>
</evidence>
<protein>
    <recommendedName>
        <fullName evidence="14 15">Dihydroxy-acid dehydratase</fullName>
        <shortName evidence="15">DAD</shortName>
        <ecNumber evidence="14 15">4.2.1.9</ecNumber>
    </recommendedName>
</protein>
<dbReference type="InterPro" id="IPR000581">
    <property type="entry name" value="ILV_EDD_N"/>
</dbReference>
<dbReference type="GO" id="GO:0004160">
    <property type="term" value="F:dihydroxy-acid dehydratase activity"/>
    <property type="evidence" value="ECO:0007669"/>
    <property type="project" value="UniProtKB-UniRule"/>
</dbReference>
<dbReference type="RefSeq" id="WP_181868486.1">
    <property type="nucleotide sequence ID" value="NZ_JACEQY010000098.1"/>
</dbReference>
<keyword evidence="19" id="KW-1185">Reference proteome</keyword>
<dbReference type="HAMAP" id="MF_00012">
    <property type="entry name" value="IlvD"/>
    <property type="match status" value="1"/>
</dbReference>
<feature type="active site" description="Proton acceptor" evidence="15">
    <location>
        <position position="534"/>
    </location>
</feature>
<comment type="function">
    <text evidence="15">Functions in the biosynthesis of branched-chain amino acids. Catalyzes the dehydration of (2R,3R)-2,3-dihydroxy-3-methylpentanoate (2,3-dihydroxy-3-methylvalerate) into 2-oxo-3-methylpentanoate (2-oxo-3-methylvalerate) and of (2R)-2,3-dihydroxy-3-methylbutanoate (2,3-dihydroxyisovalerate) into 2-oxo-3-methylbutanoate (2-oxoisovalerate), the penultimate precursor to L-isoleucine and L-valine, respectively.</text>
</comment>
<dbReference type="UniPathway" id="UPA00049">
    <property type="reaction ID" value="UER00061"/>
</dbReference>
<evidence type="ECO:0000256" key="10">
    <source>
        <dbReference type="ARBA" id="ARBA00023304"/>
    </source>
</evidence>
<evidence type="ECO:0000256" key="14">
    <source>
        <dbReference type="ARBA" id="ARBA00029490"/>
    </source>
</evidence>
<dbReference type="NCBIfam" id="TIGR00110">
    <property type="entry name" value="ilvD"/>
    <property type="match status" value="1"/>
</dbReference>
<feature type="binding site" evidence="15">
    <location>
        <position position="508"/>
    </location>
    <ligand>
        <name>Mg(2+)</name>
        <dbReference type="ChEBI" id="CHEBI:18420"/>
    </ligand>
</feature>
<keyword evidence="7 15" id="KW-0408">Iron</keyword>
<evidence type="ECO:0000256" key="9">
    <source>
        <dbReference type="ARBA" id="ARBA00023239"/>
    </source>
</evidence>
<proteinExistence type="inferred from homology"/>
<evidence type="ECO:0000313" key="18">
    <source>
        <dbReference type="EMBL" id="MBA4867163.1"/>
    </source>
</evidence>
<sequence>MPELRSRTVTHGRNMAGARALMRASGVASEDIGKPIIAVANSFTEFVPGHTHLQPVGRIVSEAIKAAGAVPREFNTIAVDDGIAMGHGGMLYSLPSRDLIADSVEYMVEAHCADALICISNCDKITPGMLMAALRLNIPTVFVSGGPMEAGRATLVDGTVRTLDLIDAISDAVNDKISDEDILRIEENACPTCGSCSGMFTANSMNCLTEAIGLSLPGNGSVLATHTARKALYEKAGATVVELTKRYYEQDDASVLPRNIATHAAFENAMALDIAMGGSTNTILHLLAAAQEAEAGYDLTDIDAVSRRVPCLAKVAPNVAPTRTYYMEDVHRAGGIPAILGELYRGGLLNEDVHTVHSPSIKEWLDDWDIRGGTSRSSEVENGGGSATDEAVELWHAAPGCKRSAEAFSQSERWEELDTDAANGCIRDVAHAYSKDGGLAVLKGNLAEDGCVVKTAGVDASIWTFEGPAVVCESQEEAVDKILTKQVKEGDVVVIRYEGPKGGPGMQEMLYPTSFLKGRGLGKACALVTDGRFSGGTSGLSIGHASPEAASGGTIALVEDGDRIRIDIPNRTIELLVDDTTLESRREALAGAYAPKSRDRKVSAALRAYAAMATSADKGAVRDVTKLG</sequence>
<comment type="pathway">
    <text evidence="13 15">Amino-acid biosynthesis; L-isoleucine biosynthesis; L-isoleucine from 2-oxobutanoate: step 3/4.</text>
</comment>
<dbReference type="InterPro" id="IPR020558">
    <property type="entry name" value="DiOHA_6PGluconate_deHydtase_CS"/>
</dbReference>
<dbReference type="GO" id="GO:0005829">
    <property type="term" value="C:cytosol"/>
    <property type="evidence" value="ECO:0007669"/>
    <property type="project" value="TreeGrafter"/>
</dbReference>
<dbReference type="GO" id="GO:0009099">
    <property type="term" value="P:L-valine biosynthetic process"/>
    <property type="evidence" value="ECO:0007669"/>
    <property type="project" value="UniProtKB-UniRule"/>
</dbReference>
<keyword evidence="9 15" id="KW-0456">Lyase</keyword>
<keyword evidence="10 15" id="KW-0100">Branched-chain amino acid biosynthesis</keyword>
<accession>A0A7W2HKI4</accession>
<comment type="subunit">
    <text evidence="15">Homodimer.</text>
</comment>
<keyword evidence="3 15" id="KW-0028">Amino-acid biosynthesis</keyword>
<dbReference type="GO" id="GO:0000287">
    <property type="term" value="F:magnesium ion binding"/>
    <property type="evidence" value="ECO:0007669"/>
    <property type="project" value="UniProtKB-UniRule"/>
</dbReference>
<evidence type="ECO:0000256" key="2">
    <source>
        <dbReference type="ARBA" id="ARBA00006486"/>
    </source>
</evidence>
<evidence type="ECO:0000256" key="7">
    <source>
        <dbReference type="ARBA" id="ARBA00023004"/>
    </source>
</evidence>
<comment type="cofactor">
    <cofactor evidence="1 15">
        <name>Mg(2+)</name>
        <dbReference type="ChEBI" id="CHEBI:18420"/>
    </cofactor>
</comment>
<dbReference type="GO" id="GO:0009097">
    <property type="term" value="P:isoleucine biosynthetic process"/>
    <property type="evidence" value="ECO:0007669"/>
    <property type="project" value="UniProtKB-UniRule"/>
</dbReference>
<dbReference type="EMBL" id="JACEQY010000098">
    <property type="protein sequence ID" value="MBA4867163.1"/>
    <property type="molecule type" value="Genomic_DNA"/>
</dbReference>
<dbReference type="Gene3D" id="3.50.30.80">
    <property type="entry name" value="IlvD/EDD C-terminal domain-like"/>
    <property type="match status" value="1"/>
</dbReference>
<dbReference type="UniPathway" id="UPA00047">
    <property type="reaction ID" value="UER00057"/>
</dbReference>
<keyword evidence="4 15" id="KW-0001">2Fe-2S</keyword>
<dbReference type="FunFam" id="3.50.30.80:FF:000001">
    <property type="entry name" value="Dihydroxy-acid dehydratase"/>
    <property type="match status" value="1"/>
</dbReference>
<keyword evidence="5 15" id="KW-0479">Metal-binding</keyword>
<name>A0A7W2HKI4_9ACTN</name>
<dbReference type="Pfam" id="PF24877">
    <property type="entry name" value="ILV_EDD_C"/>
    <property type="match status" value="1"/>
</dbReference>
<evidence type="ECO:0000256" key="15">
    <source>
        <dbReference type="HAMAP-Rule" id="MF_00012"/>
    </source>
</evidence>
<dbReference type="EC" id="4.2.1.9" evidence="14 15"/>
<evidence type="ECO:0000256" key="4">
    <source>
        <dbReference type="ARBA" id="ARBA00022714"/>
    </source>
</evidence>
<organism evidence="18 19">
    <name type="scientific">Streptomyces himalayensis subsp. aureolus</name>
    <dbReference type="NCBI Taxonomy" id="2758039"/>
    <lineage>
        <taxon>Bacteria</taxon>
        <taxon>Bacillati</taxon>
        <taxon>Actinomycetota</taxon>
        <taxon>Actinomycetes</taxon>
        <taxon>Kitasatosporales</taxon>
        <taxon>Streptomycetaceae</taxon>
        <taxon>Streptomyces</taxon>
        <taxon>Streptomyces himalayensis</taxon>
    </lineage>
</organism>
<dbReference type="InterPro" id="IPR042096">
    <property type="entry name" value="Dihydro-acid_dehy_C"/>
</dbReference>
<dbReference type="NCBIfam" id="NF009103">
    <property type="entry name" value="PRK12448.1"/>
    <property type="match status" value="1"/>
</dbReference>
<evidence type="ECO:0000259" key="16">
    <source>
        <dbReference type="Pfam" id="PF00920"/>
    </source>
</evidence>
<evidence type="ECO:0000259" key="17">
    <source>
        <dbReference type="Pfam" id="PF24877"/>
    </source>
</evidence>
<dbReference type="InterPro" id="IPR004404">
    <property type="entry name" value="DihydroxyA_deHydtase"/>
</dbReference>
<comment type="catalytic activity">
    <reaction evidence="11">
        <text>(2R)-2,3-dihydroxy-3-methylbutanoate = 3-methyl-2-oxobutanoate + H2O</text>
        <dbReference type="Rhea" id="RHEA:24809"/>
        <dbReference type="ChEBI" id="CHEBI:11851"/>
        <dbReference type="ChEBI" id="CHEBI:15377"/>
        <dbReference type="ChEBI" id="CHEBI:49072"/>
        <dbReference type="EC" id="4.2.1.9"/>
    </reaction>
    <physiologicalReaction direction="left-to-right" evidence="11">
        <dbReference type="Rhea" id="RHEA:24810"/>
    </physiologicalReaction>
</comment>
<reference evidence="18 19" key="1">
    <citation type="submission" date="2020-07" db="EMBL/GenBank/DDBJ databases">
        <title>Streptomyces isolated from Indian soil.</title>
        <authorList>
            <person name="Mandal S."/>
            <person name="Maiti P.K."/>
        </authorList>
    </citation>
    <scope>NUCLEOTIDE SEQUENCE [LARGE SCALE GENOMIC DNA]</scope>
    <source>
        <strain evidence="18 19">PSKA54</strain>
    </source>
</reference>
<dbReference type="SUPFAM" id="SSF143975">
    <property type="entry name" value="IlvD/EDD N-terminal domain-like"/>
    <property type="match status" value="1"/>
</dbReference>